<protein>
    <submittedName>
        <fullName evidence="3">Amidohydrolase</fullName>
    </submittedName>
</protein>
<keyword evidence="4" id="KW-1185">Reference proteome</keyword>
<dbReference type="SUPFAM" id="SSF51556">
    <property type="entry name" value="Metallo-dependent hydrolases"/>
    <property type="match status" value="1"/>
</dbReference>
<dbReference type="PANTHER" id="PTHR43569">
    <property type="entry name" value="AMIDOHYDROLASE"/>
    <property type="match status" value="1"/>
</dbReference>
<dbReference type="GO" id="GO:0016787">
    <property type="term" value="F:hydrolase activity"/>
    <property type="evidence" value="ECO:0007669"/>
    <property type="project" value="InterPro"/>
</dbReference>
<evidence type="ECO:0000313" key="3">
    <source>
        <dbReference type="EMBL" id="GGA64721.1"/>
    </source>
</evidence>
<evidence type="ECO:0000313" key="4">
    <source>
        <dbReference type="Proteomes" id="UP000648801"/>
    </source>
</evidence>
<evidence type="ECO:0000259" key="2">
    <source>
        <dbReference type="Pfam" id="PF04909"/>
    </source>
</evidence>
<dbReference type="InterPro" id="IPR052350">
    <property type="entry name" value="Metallo-dep_Lactonases"/>
</dbReference>
<gene>
    <name evidence="3" type="ORF">GCM10011507_15450</name>
</gene>
<dbReference type="Proteomes" id="UP000648801">
    <property type="component" value="Unassembled WGS sequence"/>
</dbReference>
<reference evidence="3" key="2">
    <citation type="submission" date="2020-09" db="EMBL/GenBank/DDBJ databases">
        <authorList>
            <person name="Sun Q."/>
            <person name="Zhou Y."/>
        </authorList>
    </citation>
    <scope>NUCLEOTIDE SEQUENCE</scope>
    <source>
        <strain evidence="3">CGMCC 1.15447</strain>
    </source>
</reference>
<feature type="domain" description="Amidohydrolase-related" evidence="2">
    <location>
        <begin position="5"/>
        <end position="277"/>
    </location>
</feature>
<name>A0A916RRV2_9BACT</name>
<accession>A0A916RRV2</accession>
<comment type="caution">
    <text evidence="3">The sequence shown here is derived from an EMBL/GenBank/DDBJ whole genome shotgun (WGS) entry which is preliminary data.</text>
</comment>
<dbReference type="Pfam" id="PF04909">
    <property type="entry name" value="Amidohydro_2"/>
    <property type="match status" value="1"/>
</dbReference>
<dbReference type="EMBL" id="BMJB01000001">
    <property type="protein sequence ID" value="GGA64721.1"/>
    <property type="molecule type" value="Genomic_DNA"/>
</dbReference>
<reference evidence="3" key="1">
    <citation type="journal article" date="2014" name="Int. J. Syst. Evol. Microbiol.">
        <title>Complete genome sequence of Corynebacterium casei LMG S-19264T (=DSM 44701T), isolated from a smear-ripened cheese.</title>
        <authorList>
            <consortium name="US DOE Joint Genome Institute (JGI-PGF)"/>
            <person name="Walter F."/>
            <person name="Albersmeier A."/>
            <person name="Kalinowski J."/>
            <person name="Ruckert C."/>
        </authorList>
    </citation>
    <scope>NUCLEOTIDE SEQUENCE</scope>
    <source>
        <strain evidence="3">CGMCC 1.15447</strain>
    </source>
</reference>
<sequence>MAEKIDAHHHLWRYTADEYGWIDESMQKLRRDFLPEDLVQEMKAAGVDGAVAVQARQTLDETRWLLDLADECAAIRGVVGWAPIAGEDFPAVMEEFEDRPKLKGLRHVIQGEKDEHYILRADFNAGIRSMQGSGLVYDILIYERHLPQTIEFVEEYPEQVFVLDHVAKPLIRESVMEPWAARMRELAKRENVWCKVSGMVTEADWAAWGPETLRPYLDLVVEAFGVKRLMAGSDWPVCLVASEYGRWFEVLHQYFAQFTQDEQDAVFGETAAQVYRL</sequence>
<organism evidence="3 4">
    <name type="scientific">Edaphobacter acidisoli</name>
    <dbReference type="NCBI Taxonomy" id="2040573"/>
    <lineage>
        <taxon>Bacteria</taxon>
        <taxon>Pseudomonadati</taxon>
        <taxon>Acidobacteriota</taxon>
        <taxon>Terriglobia</taxon>
        <taxon>Terriglobales</taxon>
        <taxon>Acidobacteriaceae</taxon>
        <taxon>Edaphobacter</taxon>
    </lineage>
</organism>
<comment type="similarity">
    <text evidence="1">Belongs to the metallo-dependent hydrolases superfamily.</text>
</comment>
<evidence type="ECO:0000256" key="1">
    <source>
        <dbReference type="ARBA" id="ARBA00038310"/>
    </source>
</evidence>
<dbReference type="Gene3D" id="3.20.20.140">
    <property type="entry name" value="Metal-dependent hydrolases"/>
    <property type="match status" value="1"/>
</dbReference>
<dbReference type="RefSeq" id="WP_188758688.1">
    <property type="nucleotide sequence ID" value="NZ_BMJB01000001.1"/>
</dbReference>
<proteinExistence type="inferred from homology"/>
<dbReference type="InterPro" id="IPR006680">
    <property type="entry name" value="Amidohydro-rel"/>
</dbReference>
<dbReference type="AlphaFoldDB" id="A0A916RRV2"/>
<dbReference type="InterPro" id="IPR032466">
    <property type="entry name" value="Metal_Hydrolase"/>
</dbReference>
<dbReference type="PANTHER" id="PTHR43569:SF2">
    <property type="entry name" value="AMIDOHYDROLASE-RELATED DOMAIN-CONTAINING PROTEIN"/>
    <property type="match status" value="1"/>
</dbReference>